<comment type="caution">
    <text evidence="2">The sequence shown here is derived from an EMBL/GenBank/DDBJ whole genome shotgun (WGS) entry which is preliminary data.</text>
</comment>
<feature type="region of interest" description="Disordered" evidence="1">
    <location>
        <begin position="247"/>
        <end position="311"/>
    </location>
</feature>
<dbReference type="EMBL" id="PTQR01000120">
    <property type="protein sequence ID" value="TKX19098.1"/>
    <property type="molecule type" value="Genomic_DNA"/>
</dbReference>
<evidence type="ECO:0000313" key="3">
    <source>
        <dbReference type="Proteomes" id="UP000308133"/>
    </source>
</evidence>
<proteinExistence type="predicted"/>
<gene>
    <name evidence="2" type="ORF">C1H76_8716</name>
</gene>
<protein>
    <submittedName>
        <fullName evidence="2">Uncharacterized protein</fullName>
    </submittedName>
</protein>
<organism evidence="2 3">
    <name type="scientific">Elsinoe australis</name>
    <dbReference type="NCBI Taxonomy" id="40998"/>
    <lineage>
        <taxon>Eukaryota</taxon>
        <taxon>Fungi</taxon>
        <taxon>Dikarya</taxon>
        <taxon>Ascomycota</taxon>
        <taxon>Pezizomycotina</taxon>
        <taxon>Dothideomycetes</taxon>
        <taxon>Dothideomycetidae</taxon>
        <taxon>Myriangiales</taxon>
        <taxon>Elsinoaceae</taxon>
        <taxon>Elsinoe</taxon>
    </lineage>
</organism>
<reference evidence="2 3" key="1">
    <citation type="submission" date="2018-02" db="EMBL/GenBank/DDBJ databases">
        <title>Draft genome sequences of Elsinoe sp., causing black scab on jojoba.</title>
        <authorList>
            <person name="Stodart B."/>
            <person name="Jeffress S."/>
            <person name="Ash G."/>
            <person name="Arun Chinnappa K."/>
        </authorList>
    </citation>
    <scope>NUCLEOTIDE SEQUENCE [LARGE SCALE GENOMIC DNA]</scope>
    <source>
        <strain evidence="2 3">Hillstone_2</strain>
    </source>
</reference>
<feature type="compositionally biased region" description="Polar residues" evidence="1">
    <location>
        <begin position="270"/>
        <end position="289"/>
    </location>
</feature>
<name>A0A4U7AM18_9PEZI</name>
<accession>A0A4U7AM18</accession>
<evidence type="ECO:0000256" key="1">
    <source>
        <dbReference type="SAM" id="MobiDB-lite"/>
    </source>
</evidence>
<evidence type="ECO:0000313" key="2">
    <source>
        <dbReference type="EMBL" id="TKX19098.1"/>
    </source>
</evidence>
<feature type="region of interest" description="Disordered" evidence="1">
    <location>
        <begin position="161"/>
        <end position="188"/>
    </location>
</feature>
<dbReference type="AlphaFoldDB" id="A0A4U7AM18"/>
<dbReference type="Proteomes" id="UP000308133">
    <property type="component" value="Unassembled WGS sequence"/>
</dbReference>
<feature type="compositionally biased region" description="Low complexity" evidence="1">
    <location>
        <begin position="290"/>
        <end position="300"/>
    </location>
</feature>
<sequence length="311" mass="34728">MALQNSINFNLVVSQNDSARNRNNKLHSSTQRVHPIVHLVERDGQLHIEEVRVAGFKWNEPSIWEILKEPKKNQAILVQLCEKLSVDSWQDWGVHEAADGSFEYNERLVDAVSGYPDLARDEIVAIIGLDWTTINRMVLEQQQKLKRQSADEMQQVGKRQRTLGQAKGDGRHLHPTSFKARHTATEEQTKQILRQDLAMDSDRGSPAVKLPIDVLLEVNAGTSKSNNTVQVTHEEIDYEVRATALSREATKSGSEGAAAQSRRLPKRNRIASNLEQRDSQATSRTAGNVSSSTSFSGSSFDPTTDKSHPST</sequence>